<evidence type="ECO:0000256" key="6">
    <source>
        <dbReference type="ARBA" id="ARBA00023136"/>
    </source>
</evidence>
<dbReference type="CDD" id="cd06261">
    <property type="entry name" value="TM_PBP2"/>
    <property type="match status" value="1"/>
</dbReference>
<name>A0A7X2PE89_9SPIO</name>
<dbReference type="GO" id="GO:0055085">
    <property type="term" value="P:transmembrane transport"/>
    <property type="evidence" value="ECO:0007669"/>
    <property type="project" value="InterPro"/>
</dbReference>
<comment type="similarity">
    <text evidence="7">Belongs to the binding-protein-dependent transport system permease family.</text>
</comment>
<evidence type="ECO:0000256" key="5">
    <source>
        <dbReference type="ARBA" id="ARBA00022989"/>
    </source>
</evidence>
<dbReference type="Gene3D" id="1.10.3720.10">
    <property type="entry name" value="MetI-like"/>
    <property type="match status" value="1"/>
</dbReference>
<keyword evidence="10" id="KW-1185">Reference proteome</keyword>
<sequence>MKKHKFTLYFGILLISIILILFFISFIYLPYPVEEMNIKGRFLPPSKAHLLGTDHFGRDIFSRVLVSTRSALAVSVSSVFIGSVCGLILGAIAALSPVAIESILMRFVDALMAFPGILSAMMLSAVLGKGVINASIAIAFFMVPVFARLSYSMILENRKKGYVKAARSYGASTIRLVVFHMLPDMITRLITQLSTSIGTAILTESSLSFLGLGIQPPGASLGLMLSEAKGYVLTYPSQAIWPGLVLAIAVLGFCMLGDGINSLLHGEKSYE</sequence>
<accession>A0A7X2PE89</accession>
<keyword evidence="4 7" id="KW-0812">Transmembrane</keyword>
<dbReference type="Pfam" id="PF00528">
    <property type="entry name" value="BPD_transp_1"/>
    <property type="match status" value="1"/>
</dbReference>
<feature type="transmembrane region" description="Helical" evidence="7">
    <location>
        <begin position="71"/>
        <end position="95"/>
    </location>
</feature>
<comment type="caution">
    <text evidence="9">The sequence shown here is derived from an EMBL/GenBank/DDBJ whole genome shotgun (WGS) entry which is preliminary data.</text>
</comment>
<gene>
    <name evidence="9" type="ORF">FYJ80_10410</name>
</gene>
<keyword evidence="5 7" id="KW-1133">Transmembrane helix</keyword>
<feature type="transmembrane region" description="Helical" evidence="7">
    <location>
        <begin position="7"/>
        <end position="29"/>
    </location>
</feature>
<dbReference type="AlphaFoldDB" id="A0A7X2PE89"/>
<keyword evidence="6 7" id="KW-0472">Membrane</keyword>
<evidence type="ECO:0000313" key="9">
    <source>
        <dbReference type="EMBL" id="MSU07172.1"/>
    </source>
</evidence>
<comment type="subcellular location">
    <subcellularLocation>
        <location evidence="1 7">Cell membrane</location>
        <topology evidence="1 7">Multi-pass membrane protein</topology>
    </subcellularLocation>
</comment>
<dbReference type="GO" id="GO:0005886">
    <property type="term" value="C:plasma membrane"/>
    <property type="evidence" value="ECO:0007669"/>
    <property type="project" value="UniProtKB-SubCell"/>
</dbReference>
<feature type="transmembrane region" description="Helical" evidence="7">
    <location>
        <begin position="107"/>
        <end position="126"/>
    </location>
</feature>
<dbReference type="PROSITE" id="PS50928">
    <property type="entry name" value="ABC_TM1"/>
    <property type="match status" value="1"/>
</dbReference>
<dbReference type="PANTHER" id="PTHR43386:SF25">
    <property type="entry name" value="PEPTIDE ABC TRANSPORTER PERMEASE PROTEIN"/>
    <property type="match status" value="1"/>
</dbReference>
<dbReference type="InterPro" id="IPR000515">
    <property type="entry name" value="MetI-like"/>
</dbReference>
<keyword evidence="2 7" id="KW-0813">Transport</keyword>
<evidence type="ECO:0000256" key="1">
    <source>
        <dbReference type="ARBA" id="ARBA00004651"/>
    </source>
</evidence>
<feature type="transmembrane region" description="Helical" evidence="7">
    <location>
        <begin position="239"/>
        <end position="260"/>
    </location>
</feature>
<feature type="transmembrane region" description="Helical" evidence="7">
    <location>
        <begin position="132"/>
        <end position="151"/>
    </location>
</feature>
<dbReference type="SUPFAM" id="SSF161098">
    <property type="entry name" value="MetI-like"/>
    <property type="match status" value="1"/>
</dbReference>
<feature type="domain" description="ABC transmembrane type-1" evidence="8">
    <location>
        <begin position="68"/>
        <end position="257"/>
    </location>
</feature>
<evidence type="ECO:0000256" key="4">
    <source>
        <dbReference type="ARBA" id="ARBA00022692"/>
    </source>
</evidence>
<keyword evidence="3" id="KW-1003">Cell membrane</keyword>
<organism evidence="9 10">
    <name type="scientific">Bullifex porci</name>
    <dbReference type="NCBI Taxonomy" id="2606638"/>
    <lineage>
        <taxon>Bacteria</taxon>
        <taxon>Pseudomonadati</taxon>
        <taxon>Spirochaetota</taxon>
        <taxon>Spirochaetia</taxon>
        <taxon>Spirochaetales</taxon>
        <taxon>Spirochaetaceae</taxon>
        <taxon>Bullifex</taxon>
    </lineage>
</organism>
<evidence type="ECO:0000256" key="3">
    <source>
        <dbReference type="ARBA" id="ARBA00022475"/>
    </source>
</evidence>
<dbReference type="PANTHER" id="PTHR43386">
    <property type="entry name" value="OLIGOPEPTIDE TRANSPORT SYSTEM PERMEASE PROTEIN APPC"/>
    <property type="match status" value="1"/>
</dbReference>
<evidence type="ECO:0000259" key="8">
    <source>
        <dbReference type="PROSITE" id="PS50928"/>
    </source>
</evidence>
<proteinExistence type="inferred from homology"/>
<evidence type="ECO:0000256" key="2">
    <source>
        <dbReference type="ARBA" id="ARBA00022448"/>
    </source>
</evidence>
<dbReference type="InterPro" id="IPR035906">
    <property type="entry name" value="MetI-like_sf"/>
</dbReference>
<dbReference type="Proteomes" id="UP000460549">
    <property type="component" value="Unassembled WGS sequence"/>
</dbReference>
<evidence type="ECO:0000256" key="7">
    <source>
        <dbReference type="RuleBase" id="RU363032"/>
    </source>
</evidence>
<dbReference type="EMBL" id="VUNN01000029">
    <property type="protein sequence ID" value="MSU07172.1"/>
    <property type="molecule type" value="Genomic_DNA"/>
</dbReference>
<dbReference type="InterPro" id="IPR050366">
    <property type="entry name" value="BP-dependent_transpt_permease"/>
</dbReference>
<evidence type="ECO:0000313" key="10">
    <source>
        <dbReference type="Proteomes" id="UP000460549"/>
    </source>
</evidence>
<reference evidence="9 10" key="1">
    <citation type="submission" date="2019-08" db="EMBL/GenBank/DDBJ databases">
        <title>In-depth cultivation of the pig gut microbiome towards novel bacterial diversity and tailored functional studies.</title>
        <authorList>
            <person name="Wylensek D."/>
            <person name="Hitch T.C.A."/>
            <person name="Clavel T."/>
        </authorList>
    </citation>
    <scope>NUCLEOTIDE SEQUENCE [LARGE SCALE GENOMIC DNA]</scope>
    <source>
        <strain evidence="9 10">NM-380-WT-3C1</strain>
    </source>
</reference>
<protein>
    <submittedName>
        <fullName evidence="9">ABC transporter permease</fullName>
    </submittedName>
</protein>
<dbReference type="RefSeq" id="WP_154426691.1">
    <property type="nucleotide sequence ID" value="NZ_VUNN01000029.1"/>
</dbReference>